<sequence>MNNQQPSPQFEQQFQQERMYRSNRTGKKKRSWISLIIQIIVFVLVAITGYSMYREPIVNLVFADQPINFTELTKLQDTINQASELNFNLSDIDQLQTSIDRLIIVFYVFFIACIISLIFTVLTAIFNRTALKALNIFALAIMLVITFFFSMIIQRISSHISNELTNYYITIKPEQILTEADAIHNSLILLGCSIALLFISLFFRNRRRRVE</sequence>
<feature type="transmembrane region" description="Helical" evidence="1">
    <location>
        <begin position="32"/>
        <end position="53"/>
    </location>
</feature>
<name>A0AAP8PPE9_9STAP</name>
<protein>
    <submittedName>
        <fullName evidence="2">Uncharacterized protein</fullName>
    </submittedName>
</protein>
<dbReference type="InterPro" id="IPR036259">
    <property type="entry name" value="MFS_trans_sf"/>
</dbReference>
<dbReference type="SUPFAM" id="SSF103473">
    <property type="entry name" value="MFS general substrate transporter"/>
    <property type="match status" value="1"/>
</dbReference>
<evidence type="ECO:0000256" key="1">
    <source>
        <dbReference type="SAM" id="Phobius"/>
    </source>
</evidence>
<reference evidence="2 3" key="1">
    <citation type="submission" date="2017-08" db="EMBL/GenBank/DDBJ databases">
        <title>Draft genome sequences of 64 type strains of genus Staph aureus.</title>
        <authorList>
            <person name="Cole K."/>
            <person name="Golubchik T."/>
            <person name="Russell J."/>
            <person name="Foster D."/>
            <person name="Llewelyn M."/>
            <person name="Wilson D."/>
            <person name="Crook D."/>
            <person name="Paul J."/>
        </authorList>
    </citation>
    <scope>NUCLEOTIDE SEQUENCE [LARGE SCALE GENOMIC DNA]</scope>
    <source>
        <strain evidence="2 3">NCTC 12101</strain>
    </source>
</reference>
<gene>
    <name evidence="2" type="ORF">CD158_04740</name>
</gene>
<dbReference type="Proteomes" id="UP000242470">
    <property type="component" value="Unassembled WGS sequence"/>
</dbReference>
<proteinExistence type="predicted"/>
<keyword evidence="1" id="KW-0812">Transmembrane</keyword>
<keyword evidence="1" id="KW-0472">Membrane</keyword>
<keyword evidence="1" id="KW-1133">Transmembrane helix</keyword>
<dbReference type="AlphaFoldDB" id="A0AAP8PPE9"/>
<evidence type="ECO:0000313" key="3">
    <source>
        <dbReference type="Proteomes" id="UP000242470"/>
    </source>
</evidence>
<feature type="transmembrane region" description="Helical" evidence="1">
    <location>
        <begin position="104"/>
        <end position="126"/>
    </location>
</feature>
<feature type="transmembrane region" description="Helical" evidence="1">
    <location>
        <begin position="182"/>
        <end position="203"/>
    </location>
</feature>
<evidence type="ECO:0000313" key="2">
    <source>
        <dbReference type="EMBL" id="PNZ68077.1"/>
    </source>
</evidence>
<organism evidence="2 3">
    <name type="scientific">Staphylococcus auricularis</name>
    <dbReference type="NCBI Taxonomy" id="29379"/>
    <lineage>
        <taxon>Bacteria</taxon>
        <taxon>Bacillati</taxon>
        <taxon>Bacillota</taxon>
        <taxon>Bacilli</taxon>
        <taxon>Bacillales</taxon>
        <taxon>Staphylococcaceae</taxon>
        <taxon>Staphylococcus</taxon>
    </lineage>
</organism>
<feature type="transmembrane region" description="Helical" evidence="1">
    <location>
        <begin position="133"/>
        <end position="153"/>
    </location>
</feature>
<accession>A0AAP8PPE9</accession>
<dbReference type="EMBL" id="PPQW01000021">
    <property type="protein sequence ID" value="PNZ68077.1"/>
    <property type="molecule type" value="Genomic_DNA"/>
</dbReference>
<comment type="caution">
    <text evidence="2">The sequence shown here is derived from an EMBL/GenBank/DDBJ whole genome shotgun (WGS) entry which is preliminary data.</text>
</comment>